<gene>
    <name evidence="1" type="primary">ORF162694</name>
</gene>
<evidence type="ECO:0000313" key="1">
    <source>
        <dbReference type="EMBL" id="CEK88022.1"/>
    </source>
</evidence>
<protein>
    <submittedName>
        <fullName evidence="1">Uncharacterized protein</fullName>
    </submittedName>
</protein>
<name>A0A0B7B576_9EUPU</name>
<organism evidence="1">
    <name type="scientific">Arion vulgaris</name>
    <dbReference type="NCBI Taxonomy" id="1028688"/>
    <lineage>
        <taxon>Eukaryota</taxon>
        <taxon>Metazoa</taxon>
        <taxon>Spiralia</taxon>
        <taxon>Lophotrochozoa</taxon>
        <taxon>Mollusca</taxon>
        <taxon>Gastropoda</taxon>
        <taxon>Heterobranchia</taxon>
        <taxon>Euthyneura</taxon>
        <taxon>Panpulmonata</taxon>
        <taxon>Eupulmonata</taxon>
        <taxon>Stylommatophora</taxon>
        <taxon>Helicina</taxon>
        <taxon>Arionoidea</taxon>
        <taxon>Arionidae</taxon>
        <taxon>Arion</taxon>
    </lineage>
</organism>
<accession>A0A0B7B576</accession>
<dbReference type="EMBL" id="HACG01041157">
    <property type="protein sequence ID" value="CEK88022.1"/>
    <property type="molecule type" value="Transcribed_RNA"/>
</dbReference>
<reference evidence="1" key="1">
    <citation type="submission" date="2014-12" db="EMBL/GenBank/DDBJ databases">
        <title>Insight into the proteome of Arion vulgaris.</title>
        <authorList>
            <person name="Aradska J."/>
            <person name="Bulat T."/>
            <person name="Smidak R."/>
            <person name="Sarate P."/>
            <person name="Gangsoo J."/>
            <person name="Sialana F."/>
            <person name="Bilban M."/>
            <person name="Lubec G."/>
        </authorList>
    </citation>
    <scope>NUCLEOTIDE SEQUENCE</scope>
    <source>
        <tissue evidence="1">Skin</tissue>
    </source>
</reference>
<proteinExistence type="predicted"/>
<sequence>MDEKMVLFKTCANQAKTTKWKSGMLCLCVAPVPSGIQYSNISRISDTDMNEFSKEFNTSLKNGEI</sequence>
<dbReference type="AlphaFoldDB" id="A0A0B7B576"/>
<feature type="non-terminal residue" evidence="1">
    <location>
        <position position="65"/>
    </location>
</feature>